<keyword evidence="6 9" id="KW-0812">Transmembrane</keyword>
<comment type="subunit">
    <text evidence="9">Forms a stable energy-coupling factor (ECF) transporter complex composed of 2 membrane-embedded substrate-binding proteins (S component), 2 ATP-binding proteins (A component) and 2 transmembrane proteins (T component).</text>
</comment>
<dbReference type="PANTHER" id="PTHR34857:SF2">
    <property type="entry name" value="SLL0384 PROTEIN"/>
    <property type="match status" value="1"/>
</dbReference>
<evidence type="ECO:0000256" key="8">
    <source>
        <dbReference type="ARBA" id="ARBA00023136"/>
    </source>
</evidence>
<feature type="transmembrane region" description="Helical" evidence="9">
    <location>
        <begin position="65"/>
        <end position="83"/>
    </location>
</feature>
<feature type="transmembrane region" description="Helical" evidence="9">
    <location>
        <begin position="104"/>
        <end position="125"/>
    </location>
</feature>
<comment type="subcellular location">
    <subcellularLocation>
        <location evidence="1 9">Cell membrane</location>
        <topology evidence="1 9">Multi-pass membrane protein</topology>
    </subcellularLocation>
</comment>
<dbReference type="InterPro" id="IPR003339">
    <property type="entry name" value="ABC/ECF_trnsptr_transmembrane"/>
</dbReference>
<accession>A0A1H8HZ64</accession>
<evidence type="ECO:0000256" key="3">
    <source>
        <dbReference type="ARBA" id="ARBA00014042"/>
    </source>
</evidence>
<keyword evidence="4 9" id="KW-0813">Transport</keyword>
<comment type="function">
    <text evidence="9">Transmembrane (T) component of an energy-coupling factor (ECF) ABC-transporter complex. Unlike classic ABC transporters this ECF transporter provides the energy necessary to transport a number of different substrates.</text>
</comment>
<feature type="transmembrane region" description="Helical" evidence="9">
    <location>
        <begin position="237"/>
        <end position="258"/>
    </location>
</feature>
<dbReference type="InterPro" id="IPR051611">
    <property type="entry name" value="ECF_transporter_component"/>
</dbReference>
<proteinExistence type="inferred from homology"/>
<protein>
    <recommendedName>
        <fullName evidence="3 9">Energy-coupling factor transporter transmembrane protein EcfT</fullName>
        <shortName evidence="9">ECF transporter T component EcfT</shortName>
    </recommendedName>
</protein>
<keyword evidence="7 9" id="KW-1133">Transmembrane helix</keyword>
<dbReference type="PANTHER" id="PTHR34857">
    <property type="entry name" value="SLL0384 PROTEIN"/>
    <property type="match status" value="1"/>
</dbReference>
<keyword evidence="5 9" id="KW-1003">Cell membrane</keyword>
<dbReference type="RefSeq" id="WP_089971566.1">
    <property type="nucleotide sequence ID" value="NZ_FOCQ01000015.1"/>
</dbReference>
<organism evidence="10 11">
    <name type="scientific">Lihuaxuella thermophila</name>
    <dbReference type="NCBI Taxonomy" id="1173111"/>
    <lineage>
        <taxon>Bacteria</taxon>
        <taxon>Bacillati</taxon>
        <taxon>Bacillota</taxon>
        <taxon>Bacilli</taxon>
        <taxon>Bacillales</taxon>
        <taxon>Thermoactinomycetaceae</taxon>
        <taxon>Lihuaxuella</taxon>
    </lineage>
</organism>
<keyword evidence="8 9" id="KW-0472">Membrane</keyword>
<dbReference type="InterPro" id="IPR024919">
    <property type="entry name" value="EcfT"/>
</dbReference>
<evidence type="ECO:0000313" key="11">
    <source>
        <dbReference type="Proteomes" id="UP000199695"/>
    </source>
</evidence>
<reference evidence="10 11" key="1">
    <citation type="submission" date="2016-10" db="EMBL/GenBank/DDBJ databases">
        <authorList>
            <person name="de Groot N.N."/>
        </authorList>
    </citation>
    <scope>NUCLEOTIDE SEQUENCE [LARGE SCALE GENOMIC DNA]</scope>
    <source>
        <strain evidence="10 11">DSM 46701</strain>
    </source>
</reference>
<evidence type="ECO:0000313" key="10">
    <source>
        <dbReference type="EMBL" id="SEN61513.1"/>
    </source>
</evidence>
<evidence type="ECO:0000256" key="9">
    <source>
        <dbReference type="HAMAP-Rule" id="MF_01461"/>
    </source>
</evidence>
<gene>
    <name evidence="9" type="primary">ecfT</name>
    <name evidence="10" type="ORF">SAMN05444955_115114</name>
</gene>
<dbReference type="Pfam" id="PF02361">
    <property type="entry name" value="CbiQ"/>
    <property type="match status" value="1"/>
</dbReference>
<dbReference type="CDD" id="cd16914">
    <property type="entry name" value="EcfT"/>
    <property type="match status" value="1"/>
</dbReference>
<comment type="similarity">
    <text evidence="2 9">Belongs to the energy-coupling factor EcfT family.</text>
</comment>
<dbReference type="AlphaFoldDB" id="A0A1H8HZ64"/>
<dbReference type="Proteomes" id="UP000199695">
    <property type="component" value="Unassembled WGS sequence"/>
</dbReference>
<dbReference type="HAMAP" id="MF_01461">
    <property type="entry name" value="EcfT"/>
    <property type="match status" value="1"/>
</dbReference>
<keyword evidence="11" id="KW-1185">Reference proteome</keyword>
<dbReference type="GO" id="GO:0022857">
    <property type="term" value="F:transmembrane transporter activity"/>
    <property type="evidence" value="ECO:0007669"/>
    <property type="project" value="UniProtKB-UniRule"/>
</dbReference>
<evidence type="ECO:0000256" key="1">
    <source>
        <dbReference type="ARBA" id="ARBA00004651"/>
    </source>
</evidence>
<dbReference type="STRING" id="1173111.SAMN05444955_115114"/>
<evidence type="ECO:0000256" key="5">
    <source>
        <dbReference type="ARBA" id="ARBA00022475"/>
    </source>
</evidence>
<evidence type="ECO:0000256" key="6">
    <source>
        <dbReference type="ARBA" id="ARBA00022692"/>
    </source>
</evidence>
<evidence type="ECO:0000256" key="2">
    <source>
        <dbReference type="ARBA" id="ARBA00005660"/>
    </source>
</evidence>
<evidence type="ECO:0000256" key="7">
    <source>
        <dbReference type="ARBA" id="ARBA00022989"/>
    </source>
</evidence>
<evidence type="ECO:0000256" key="4">
    <source>
        <dbReference type="ARBA" id="ARBA00022448"/>
    </source>
</evidence>
<sequence length="260" mass="29770">MIGQYIPGHSPLHQMDPRAKLLFVFAYMFAVFLANNPATYGLLVLFTGIGIYFSRISLSVFYRSMKPVFILILLTSLLHLWMTRGGEALFSFSFLTIYEEGVRQAIYISIRFFLLMAAASLLTFTTSPIDLTDGMESLLKPFERLGVPAHELALMMSIALRFIPTLWEETEKIKKAQMARGADFESGHVFKRVKSYIPVLIPLFISAFRRAEDLALAMESRCYRGGKGRTKWRELHYSHLDVVLLLLFVILLTALWLLRK</sequence>
<dbReference type="OrthoDB" id="8075495at2"/>
<dbReference type="EMBL" id="FOCQ01000015">
    <property type="protein sequence ID" value="SEN61513.1"/>
    <property type="molecule type" value="Genomic_DNA"/>
</dbReference>
<name>A0A1H8HZ64_9BACL</name>
<dbReference type="GO" id="GO:0005886">
    <property type="term" value="C:plasma membrane"/>
    <property type="evidence" value="ECO:0007669"/>
    <property type="project" value="UniProtKB-SubCell"/>
</dbReference>
<feature type="transmembrane region" description="Helical" evidence="9">
    <location>
        <begin position="21"/>
        <end position="53"/>
    </location>
</feature>